<evidence type="ECO:0000313" key="2">
    <source>
        <dbReference type="EMBL" id="MEE3715789.1"/>
    </source>
</evidence>
<organism evidence="2 3">
    <name type="scientific">Tumidithrix elongata BACA0141</name>
    <dbReference type="NCBI Taxonomy" id="2716417"/>
    <lineage>
        <taxon>Bacteria</taxon>
        <taxon>Bacillati</taxon>
        <taxon>Cyanobacteriota</taxon>
        <taxon>Cyanophyceae</taxon>
        <taxon>Pseudanabaenales</taxon>
        <taxon>Pseudanabaenaceae</taxon>
        <taxon>Tumidithrix</taxon>
        <taxon>Tumidithrix elongata</taxon>
    </lineage>
</organism>
<dbReference type="GO" id="GO:0016874">
    <property type="term" value="F:ligase activity"/>
    <property type="evidence" value="ECO:0007669"/>
    <property type="project" value="UniProtKB-KW"/>
</dbReference>
<keyword evidence="3" id="KW-1185">Reference proteome</keyword>
<protein>
    <submittedName>
        <fullName evidence="2">F420-0:Gamma-glutamyl ligase</fullName>
    </submittedName>
</protein>
<feature type="transmembrane region" description="Helical" evidence="1">
    <location>
        <begin position="6"/>
        <end position="25"/>
    </location>
</feature>
<keyword evidence="1" id="KW-1133">Transmembrane helix</keyword>
<reference evidence="2" key="1">
    <citation type="submission" date="2024-01" db="EMBL/GenBank/DDBJ databases">
        <title>Bank of Algae and Cyanobacteria of the Azores (BACA) strain genomes.</title>
        <authorList>
            <person name="Luz R."/>
            <person name="Cordeiro R."/>
            <person name="Fonseca A."/>
            <person name="Goncalves V."/>
        </authorList>
    </citation>
    <scope>NUCLEOTIDE SEQUENCE</scope>
    <source>
        <strain evidence="2">BACA0141</strain>
    </source>
</reference>
<name>A0AAW9PVJ3_9CYAN</name>
<evidence type="ECO:0000313" key="3">
    <source>
        <dbReference type="Proteomes" id="UP001333818"/>
    </source>
</evidence>
<gene>
    <name evidence="2" type="ORF">V2H45_03400</name>
</gene>
<keyword evidence="1" id="KW-0472">Membrane</keyword>
<comment type="caution">
    <text evidence="2">The sequence shown here is derived from an EMBL/GenBank/DDBJ whole genome shotgun (WGS) entry which is preliminary data.</text>
</comment>
<sequence length="395" mass="44028">MNILVGLAIGGAAAIALILLLWLLFELQFASRQGNLLELDSGTWEFTAYEPNFYQLQLTFTATNYTDRLDVFLTEVRPEVTLLSSGSLDRVIHTIKLRADRENVPSRADNYWEAYIVKPGEQTKLEIQLDLQGEELESLKTAWLRIHYVAYGPEGRTQKLRHCIVPLQFPDTQQRERWRPTKDADVLPIRTHILSVLDTPVEAIQRYVTDHAQAGDIVTIAETPVAIMQGRWRHPSDVKPGWLAKRLCYYFQSTSSLATACGLQVLVDESGAWRVAIAFILGAFAKAIFRFPGLFYILAGEQARLIDDVTGTLPPYDQFIVLGPDRPQTVVDQIKAETGLEAAIVDVNDLKRVKVLAATGGVSEKLLNQALLLNPAGNASEQTPIVLIRPNVIGL</sequence>
<evidence type="ECO:0000256" key="1">
    <source>
        <dbReference type="SAM" id="Phobius"/>
    </source>
</evidence>
<keyword evidence="1" id="KW-0812">Transmembrane</keyword>
<accession>A0AAW9PVJ3</accession>
<dbReference type="RefSeq" id="WP_330482213.1">
    <property type="nucleotide sequence ID" value="NZ_JAZBJZ010000008.1"/>
</dbReference>
<dbReference type="Gene3D" id="3.30.1330.100">
    <property type="entry name" value="CofE-like"/>
    <property type="match status" value="1"/>
</dbReference>
<keyword evidence="2" id="KW-0436">Ligase</keyword>
<dbReference type="Proteomes" id="UP001333818">
    <property type="component" value="Unassembled WGS sequence"/>
</dbReference>
<dbReference type="SUPFAM" id="SSF144010">
    <property type="entry name" value="CofE-like"/>
    <property type="match status" value="1"/>
</dbReference>
<dbReference type="AlphaFoldDB" id="A0AAW9PVJ3"/>
<dbReference type="EMBL" id="JAZBJZ010000008">
    <property type="protein sequence ID" value="MEE3715789.1"/>
    <property type="molecule type" value="Genomic_DNA"/>
</dbReference>
<proteinExistence type="predicted"/>